<proteinExistence type="predicted"/>
<evidence type="ECO:0008006" key="4">
    <source>
        <dbReference type="Google" id="ProtNLM"/>
    </source>
</evidence>
<sequence>MTTVEVFIDDKGGVRPVGQAHFTRNRGQISTTFLYDPRYLSGDGMSIDPALPLMAGLATPEQPRASLRRQRSEPVGA</sequence>
<protein>
    <recommendedName>
        <fullName evidence="4">HipA N-terminal subdomain 1 domain-containing protein</fullName>
    </recommendedName>
</protein>
<dbReference type="AlphaFoldDB" id="A0AAW4XQD1"/>
<gene>
    <name evidence="2" type="ORF">LQ384_29145</name>
</gene>
<evidence type="ECO:0000256" key="1">
    <source>
        <dbReference type="SAM" id="MobiDB-lite"/>
    </source>
</evidence>
<reference evidence="2" key="1">
    <citation type="submission" date="2021-11" db="EMBL/GenBank/DDBJ databases">
        <title>Development of a sustainable strategy for remediation of hydrocarbon-contaminated territories based on the waste exchange concept.</title>
        <authorList>
            <person name="Elkin A."/>
        </authorList>
    </citation>
    <scope>NUCLEOTIDE SEQUENCE</scope>
    <source>
        <strain evidence="2">IEGM 757</strain>
    </source>
</reference>
<comment type="caution">
    <text evidence="2">The sequence shown here is derived from an EMBL/GenBank/DDBJ whole genome shotgun (WGS) entry which is preliminary data.</text>
</comment>
<evidence type="ECO:0000313" key="3">
    <source>
        <dbReference type="Proteomes" id="UP001198630"/>
    </source>
</evidence>
<accession>A0AAW4XQD1</accession>
<feature type="region of interest" description="Disordered" evidence="1">
    <location>
        <begin position="58"/>
        <end position="77"/>
    </location>
</feature>
<dbReference type="EMBL" id="JAJNCO010000076">
    <property type="protein sequence ID" value="MCD2115137.1"/>
    <property type="molecule type" value="Genomic_DNA"/>
</dbReference>
<feature type="non-terminal residue" evidence="2">
    <location>
        <position position="77"/>
    </location>
</feature>
<evidence type="ECO:0000313" key="2">
    <source>
        <dbReference type="EMBL" id="MCD2115137.1"/>
    </source>
</evidence>
<organism evidence="2 3">
    <name type="scientific">Rhodococcus rhodochrous</name>
    <dbReference type="NCBI Taxonomy" id="1829"/>
    <lineage>
        <taxon>Bacteria</taxon>
        <taxon>Bacillati</taxon>
        <taxon>Actinomycetota</taxon>
        <taxon>Actinomycetes</taxon>
        <taxon>Mycobacteriales</taxon>
        <taxon>Nocardiaceae</taxon>
        <taxon>Rhodococcus</taxon>
    </lineage>
</organism>
<name>A0AAW4XQD1_RHORH</name>
<dbReference type="Proteomes" id="UP001198630">
    <property type="component" value="Unassembled WGS sequence"/>
</dbReference>